<keyword evidence="3" id="KW-1185">Reference proteome</keyword>
<accession>A0A2N5UH82</accession>
<gene>
    <name evidence="2" type="ORF">PCANC_14573</name>
    <name evidence="1" type="ORF">PCANC_19024</name>
</gene>
<reference evidence="1 3" key="1">
    <citation type="submission" date="2017-11" db="EMBL/GenBank/DDBJ databases">
        <title>De novo assembly and phasing of dikaryotic genomes from two isolates of Puccinia coronata f. sp. avenae, the causal agent of oat crown rust.</title>
        <authorList>
            <person name="Miller M.E."/>
            <person name="Zhang Y."/>
            <person name="Omidvar V."/>
            <person name="Sperschneider J."/>
            <person name="Schwessinger B."/>
            <person name="Raley C."/>
            <person name="Palmer J.M."/>
            <person name="Garnica D."/>
            <person name="Upadhyaya N."/>
            <person name="Rathjen J."/>
            <person name="Taylor J.M."/>
            <person name="Park R.F."/>
            <person name="Dodds P.N."/>
            <person name="Hirsch C.D."/>
            <person name="Kianian S.F."/>
            <person name="Figueroa M."/>
        </authorList>
    </citation>
    <scope>NUCLEOTIDE SEQUENCE [LARGE SCALE GENOMIC DNA]</scope>
    <source>
        <strain evidence="1">12NC29</strain>
    </source>
</reference>
<evidence type="ECO:0000313" key="3">
    <source>
        <dbReference type="Proteomes" id="UP000235388"/>
    </source>
</evidence>
<dbReference type="EMBL" id="PGCJ01000228">
    <property type="protein sequence ID" value="PLW37090.1"/>
    <property type="molecule type" value="Genomic_DNA"/>
</dbReference>
<dbReference type="AlphaFoldDB" id="A0A2N5UH82"/>
<organism evidence="1 3">
    <name type="scientific">Puccinia coronata f. sp. avenae</name>
    <dbReference type="NCBI Taxonomy" id="200324"/>
    <lineage>
        <taxon>Eukaryota</taxon>
        <taxon>Fungi</taxon>
        <taxon>Dikarya</taxon>
        <taxon>Basidiomycota</taxon>
        <taxon>Pucciniomycotina</taxon>
        <taxon>Pucciniomycetes</taxon>
        <taxon>Pucciniales</taxon>
        <taxon>Pucciniaceae</taxon>
        <taxon>Puccinia</taxon>
    </lineage>
</organism>
<comment type="caution">
    <text evidence="1">The sequence shown here is derived from an EMBL/GenBank/DDBJ whole genome shotgun (WGS) entry which is preliminary data.</text>
</comment>
<sequence>MTDGLAAFCERISLAFWEPFSIDSTRHVGAGAPDERSVNLKLNDLRTPGCTRGVYSHQPIHRNPLPGRLPIWTHSPQQYQAIKCSSHIKQHHFNILWLDSSPHSTLPLNHPFPPPAPTQHFDPAIATYLDVLMPRCRHDPTLFSNEIATVSTSRRRRTARRQLRDASSERLEREQYHQDLAVAEQLGFIDRRPRVTGRHASNNSDREIFQPYIGSYAGPDVEMDVDVEAVDLPSAAHAAYHRMRRYAEIRENISN</sequence>
<name>A0A2N5UH82_9BASI</name>
<evidence type="ECO:0000313" key="2">
    <source>
        <dbReference type="EMBL" id="PLW38059.1"/>
    </source>
</evidence>
<protein>
    <submittedName>
        <fullName evidence="1">Uncharacterized protein</fullName>
    </submittedName>
</protein>
<evidence type="ECO:0000313" key="1">
    <source>
        <dbReference type="EMBL" id="PLW37090.1"/>
    </source>
</evidence>
<dbReference type="EMBL" id="PGCJ01000213">
    <property type="protein sequence ID" value="PLW38059.1"/>
    <property type="molecule type" value="Genomic_DNA"/>
</dbReference>
<proteinExistence type="predicted"/>
<dbReference type="Proteomes" id="UP000235388">
    <property type="component" value="Unassembled WGS sequence"/>
</dbReference>